<evidence type="ECO:0000313" key="2">
    <source>
        <dbReference type="Proteomes" id="UP001523392"/>
    </source>
</evidence>
<dbReference type="Gene3D" id="1.25.40.10">
    <property type="entry name" value="Tetratricopeptide repeat domain"/>
    <property type="match status" value="1"/>
</dbReference>
<accession>A0ABT1DDR7</accession>
<proteinExistence type="predicted"/>
<keyword evidence="2" id="KW-1185">Reference proteome</keyword>
<dbReference type="RefSeq" id="WP_252956726.1">
    <property type="nucleotide sequence ID" value="NZ_JAFIRR010000317.1"/>
</dbReference>
<protein>
    <recommendedName>
        <fullName evidence="3">Tetratricopeptide repeat protein</fullName>
    </recommendedName>
</protein>
<reference evidence="1 2" key="1">
    <citation type="submission" date="2021-12" db="EMBL/GenBank/DDBJ databases">
        <title>Siccirubricoccus leaddurans sp. nov., a high concentration Zn2+ tolerance bacterium.</title>
        <authorList>
            <person name="Cao Y."/>
        </authorList>
    </citation>
    <scope>NUCLEOTIDE SEQUENCE [LARGE SCALE GENOMIC DNA]</scope>
    <source>
        <strain evidence="1 2">KC 17139</strain>
    </source>
</reference>
<dbReference type="InterPro" id="IPR011990">
    <property type="entry name" value="TPR-like_helical_dom_sf"/>
</dbReference>
<dbReference type="Proteomes" id="UP001523392">
    <property type="component" value="Unassembled WGS sequence"/>
</dbReference>
<feature type="non-terminal residue" evidence="1">
    <location>
        <position position="1"/>
    </location>
</feature>
<feature type="non-terminal residue" evidence="1">
    <location>
        <position position="149"/>
    </location>
</feature>
<comment type="caution">
    <text evidence="1">The sequence shown here is derived from an EMBL/GenBank/DDBJ whole genome shotgun (WGS) entry which is preliminary data.</text>
</comment>
<dbReference type="EMBL" id="JAFIRR010000317">
    <property type="protein sequence ID" value="MCO6420068.1"/>
    <property type="molecule type" value="Genomic_DNA"/>
</dbReference>
<sequence length="149" mass="15168">RLAAGDTAGTTAAAGEALRLAPEQGGAREMLMLAALGRGELTVAEGELAQLGPEARAAEVPATVAAMIRLARLQTAEARAGFEDVLKRFPESVGARVGLARTLMAQGVEGEPERLLGEVLQRQPGHAEAAARLAALASAGGARAPVARQ</sequence>
<gene>
    <name evidence="1" type="ORF">JYK14_28540</name>
</gene>
<evidence type="ECO:0000313" key="1">
    <source>
        <dbReference type="EMBL" id="MCO6420068.1"/>
    </source>
</evidence>
<name>A0ABT1DDR7_9PROT</name>
<evidence type="ECO:0008006" key="3">
    <source>
        <dbReference type="Google" id="ProtNLM"/>
    </source>
</evidence>
<dbReference type="SUPFAM" id="SSF48452">
    <property type="entry name" value="TPR-like"/>
    <property type="match status" value="1"/>
</dbReference>
<organism evidence="1 2">
    <name type="scientific">Siccirubricoccus soli</name>
    <dbReference type="NCBI Taxonomy" id="2899147"/>
    <lineage>
        <taxon>Bacteria</taxon>
        <taxon>Pseudomonadati</taxon>
        <taxon>Pseudomonadota</taxon>
        <taxon>Alphaproteobacteria</taxon>
        <taxon>Acetobacterales</taxon>
        <taxon>Roseomonadaceae</taxon>
        <taxon>Siccirubricoccus</taxon>
    </lineage>
</organism>